<reference evidence="1 2" key="1">
    <citation type="submission" date="2020-01" db="EMBL/GenBank/DDBJ databases">
        <authorList>
            <person name="Chen S."/>
        </authorList>
    </citation>
    <scope>NUCLEOTIDE SEQUENCE [LARGE SCALE GENOMIC DNA]</scope>
    <source>
        <strain evidence="1 2">GS-10</strain>
    </source>
</reference>
<dbReference type="PANTHER" id="PTHR30458">
    <property type="entry name" value="PHENYLACETIC ACID DEGRADATION PROTEIN PAA"/>
    <property type="match status" value="1"/>
</dbReference>
<dbReference type="Gene3D" id="1.20.1260.10">
    <property type="match status" value="1"/>
</dbReference>
<dbReference type="InterPro" id="IPR009078">
    <property type="entry name" value="Ferritin-like_SF"/>
</dbReference>
<evidence type="ECO:0000313" key="2">
    <source>
        <dbReference type="Proteomes" id="UP000479043"/>
    </source>
</evidence>
<sequence>MPSEMNIDDYLAQGGVLTSPDNVPPRYRAELLRILTSYVDSVLAGAAGLTELINFAPGIRERVASARVVMEMNQSAEKVLKVMGEFGADTDRYVGRHPWANRLARTAEIGGARIEKDFRLAVYNYPLRGWCDGVIHNLLMSRAALCQVSDLCRMSYQPGADAFRDIAPVIEGHIALADAGVPICQATGDAGALQGYVDYWWPRIALIFGSEETEREQNSFSMGLKHTRNLALRQQWAEECETALADFGLTPPQ</sequence>
<organism evidence="1 2">
    <name type="scientific">Thalassovita mangrovi</name>
    <dbReference type="NCBI Taxonomy" id="2692236"/>
    <lineage>
        <taxon>Bacteria</taxon>
        <taxon>Pseudomonadati</taxon>
        <taxon>Pseudomonadota</taxon>
        <taxon>Alphaproteobacteria</taxon>
        <taxon>Rhodobacterales</taxon>
        <taxon>Roseobacteraceae</taxon>
        <taxon>Thalassovita</taxon>
    </lineage>
</organism>
<dbReference type="GO" id="GO:0005829">
    <property type="term" value="C:cytosol"/>
    <property type="evidence" value="ECO:0007669"/>
    <property type="project" value="TreeGrafter"/>
</dbReference>
<dbReference type="SUPFAM" id="SSF47240">
    <property type="entry name" value="Ferritin-like"/>
    <property type="match status" value="1"/>
</dbReference>
<gene>
    <name evidence="1" type="ORF">GR167_03270</name>
</gene>
<evidence type="ECO:0000313" key="1">
    <source>
        <dbReference type="EMBL" id="MYM54312.1"/>
    </source>
</evidence>
<dbReference type="Proteomes" id="UP000479043">
    <property type="component" value="Unassembled WGS sequence"/>
</dbReference>
<dbReference type="RefSeq" id="WP_160972018.1">
    <property type="nucleotide sequence ID" value="NZ_WWEN01000002.1"/>
</dbReference>
<dbReference type="InterPro" id="IPR052703">
    <property type="entry name" value="Aromatic_CoA_ox/epox"/>
</dbReference>
<protein>
    <submittedName>
        <fullName evidence="1">Phenylacetic acid catabolic</fullName>
    </submittedName>
</protein>
<dbReference type="InterPro" id="IPR007814">
    <property type="entry name" value="PaaA_PaaC"/>
</dbReference>
<accession>A0A6L8LKT1</accession>
<dbReference type="AlphaFoldDB" id="A0A6L8LKT1"/>
<proteinExistence type="predicted"/>
<keyword evidence="2" id="KW-1185">Reference proteome</keyword>
<dbReference type="Pfam" id="PF05138">
    <property type="entry name" value="PaaA_PaaC"/>
    <property type="match status" value="1"/>
</dbReference>
<dbReference type="EMBL" id="WWEN01000002">
    <property type="protein sequence ID" value="MYM54312.1"/>
    <property type="molecule type" value="Genomic_DNA"/>
</dbReference>
<dbReference type="GO" id="GO:0010124">
    <property type="term" value="P:phenylacetate catabolic process"/>
    <property type="evidence" value="ECO:0007669"/>
    <property type="project" value="InterPro"/>
</dbReference>
<comment type="caution">
    <text evidence="1">The sequence shown here is derived from an EMBL/GenBank/DDBJ whole genome shotgun (WGS) entry which is preliminary data.</text>
</comment>
<name>A0A6L8LKT1_9RHOB</name>
<dbReference type="PANTHER" id="PTHR30458:SF0">
    <property type="entry name" value="1,2-PHENYLACETYL-COA EPOXIDASE, SUBUNIT C"/>
    <property type="match status" value="1"/>
</dbReference>
<dbReference type="InterPro" id="IPR012347">
    <property type="entry name" value="Ferritin-like"/>
</dbReference>